<evidence type="ECO:0000256" key="1">
    <source>
        <dbReference type="ARBA" id="ARBA00022729"/>
    </source>
</evidence>
<proteinExistence type="predicted"/>
<dbReference type="RefSeq" id="WP_087999013.1">
    <property type="nucleotide sequence ID" value="NZ_BMHB01000001.1"/>
</dbReference>
<comment type="caution">
    <text evidence="6">The sequence shown here is derived from an EMBL/GenBank/DDBJ whole genome shotgun (WGS) entry which is preliminary data.</text>
</comment>
<dbReference type="Proteomes" id="UP000626244">
    <property type="component" value="Unassembled WGS sequence"/>
</dbReference>
<evidence type="ECO:0000313" key="7">
    <source>
        <dbReference type="Proteomes" id="UP000626244"/>
    </source>
</evidence>
<feature type="domain" description="Ionotropic glutamate receptor C-terminal" evidence="5">
    <location>
        <begin position="29"/>
        <end position="250"/>
    </location>
</feature>
<reference evidence="7" key="1">
    <citation type="journal article" date="2019" name="Int. J. Syst. Evol. Microbiol.">
        <title>The Global Catalogue of Microorganisms (GCM) 10K type strain sequencing project: providing services to taxonomists for standard genome sequencing and annotation.</title>
        <authorList>
            <consortium name="The Broad Institute Genomics Platform"/>
            <consortium name="The Broad Institute Genome Sequencing Center for Infectious Disease"/>
            <person name="Wu L."/>
            <person name="Ma J."/>
        </authorList>
    </citation>
    <scope>NUCLEOTIDE SEQUENCE [LARGE SCALE GENOMIC DNA]</scope>
    <source>
        <strain evidence="7">CGMCC 1.14993</strain>
    </source>
</reference>
<protein>
    <submittedName>
        <fullName evidence="6">ABC transporter substrate-binding protein</fullName>
    </submittedName>
</protein>
<name>A0A8J3F040_9BACI</name>
<evidence type="ECO:0000256" key="2">
    <source>
        <dbReference type="ARBA" id="ARBA00023139"/>
    </source>
</evidence>
<dbReference type="GO" id="GO:0016020">
    <property type="term" value="C:membrane"/>
    <property type="evidence" value="ECO:0007669"/>
    <property type="project" value="InterPro"/>
</dbReference>
<dbReference type="PANTHER" id="PTHR35936">
    <property type="entry name" value="MEMBRANE-BOUND LYTIC MUREIN TRANSGLYCOSYLASE F"/>
    <property type="match status" value="1"/>
</dbReference>
<dbReference type="InterPro" id="IPR001320">
    <property type="entry name" value="Iontro_rcpt_C"/>
</dbReference>
<dbReference type="SUPFAM" id="SSF53850">
    <property type="entry name" value="Periplasmic binding protein-like II"/>
    <property type="match status" value="1"/>
</dbReference>
<dbReference type="InterPro" id="IPR001638">
    <property type="entry name" value="Solute-binding_3/MltF_N"/>
</dbReference>
<dbReference type="OrthoDB" id="9811552at2"/>
<evidence type="ECO:0000259" key="4">
    <source>
        <dbReference type="SMART" id="SM00062"/>
    </source>
</evidence>
<keyword evidence="7" id="KW-1185">Reference proteome</keyword>
<evidence type="ECO:0000259" key="5">
    <source>
        <dbReference type="SMART" id="SM00079"/>
    </source>
</evidence>
<evidence type="ECO:0000313" key="6">
    <source>
        <dbReference type="EMBL" id="GGI11392.1"/>
    </source>
</evidence>
<dbReference type="Gene3D" id="3.40.190.10">
    <property type="entry name" value="Periplasmic binding protein-like II"/>
    <property type="match status" value="2"/>
</dbReference>
<feature type="domain" description="Solute-binding protein family 3/N-terminal" evidence="4">
    <location>
        <begin position="29"/>
        <end position="251"/>
    </location>
</feature>
<evidence type="ECO:0000256" key="3">
    <source>
        <dbReference type="ARBA" id="ARBA00023288"/>
    </source>
</evidence>
<dbReference type="EMBL" id="BMHB01000001">
    <property type="protein sequence ID" value="GGI11392.1"/>
    <property type="molecule type" value="Genomic_DNA"/>
</dbReference>
<accession>A0A8J3F040</accession>
<dbReference type="SMART" id="SM00079">
    <property type="entry name" value="PBPe"/>
    <property type="match status" value="1"/>
</dbReference>
<keyword evidence="1" id="KW-0732">Signal</keyword>
<dbReference type="AlphaFoldDB" id="A0A8J3F040"/>
<dbReference type="Pfam" id="PF00497">
    <property type="entry name" value="SBP_bac_3"/>
    <property type="match status" value="1"/>
</dbReference>
<dbReference type="PANTHER" id="PTHR35936:SF17">
    <property type="entry name" value="ARGININE-BINDING EXTRACELLULAR PROTEIN ARTP"/>
    <property type="match status" value="1"/>
</dbReference>
<dbReference type="PROSITE" id="PS51257">
    <property type="entry name" value="PROKAR_LIPOPROTEIN"/>
    <property type="match status" value="1"/>
</dbReference>
<gene>
    <name evidence="6" type="ORF">GCM10007380_07600</name>
</gene>
<dbReference type="SMART" id="SM00062">
    <property type="entry name" value="PBPb"/>
    <property type="match status" value="1"/>
</dbReference>
<sequence>MKKLIGVLSATVLSIGMLSACNSKSDDKTLILGTSADYKPYEFIDTKNDDIIGFDIDLAKELGKKTGYEIKVKDIDFGSLITAMNADKVDFIMAGMKETPKRAKKADFTDSYFIDQNQVVVNKDSNIKTLADLKGKTVGVQAASIQETKAIEVSKTAGFKVENRNRIPEMVEELKAGRFDAVIIEQTVAKGYLDKLDTMEGLLIEDFFEQSGSAVAFPKDSKLTAKFDKALAELKEDGTVDKLIKKWFGDLK</sequence>
<dbReference type="GO" id="GO:0015276">
    <property type="term" value="F:ligand-gated monoatomic ion channel activity"/>
    <property type="evidence" value="ECO:0007669"/>
    <property type="project" value="InterPro"/>
</dbReference>
<keyword evidence="3" id="KW-0449">Lipoprotein</keyword>
<organism evidence="6 7">
    <name type="scientific">Gottfriedia solisilvae</name>
    <dbReference type="NCBI Taxonomy" id="1516104"/>
    <lineage>
        <taxon>Bacteria</taxon>
        <taxon>Bacillati</taxon>
        <taxon>Bacillota</taxon>
        <taxon>Bacilli</taxon>
        <taxon>Bacillales</taxon>
        <taxon>Bacillaceae</taxon>
        <taxon>Gottfriedia</taxon>
    </lineage>
</organism>
<keyword evidence="2" id="KW-0564">Palmitate</keyword>